<proteinExistence type="predicted"/>
<keyword evidence="2" id="KW-1185">Reference proteome</keyword>
<keyword evidence="1" id="KW-0614">Plasmid</keyword>
<organism evidence="1 2">
    <name type="scientific">Methylorubrum extorquens (strain ATCC 14718 / DSM 1338 / JCM 2805 / NCIMB 9133 / AM1)</name>
    <name type="common">Methylobacterium extorquens</name>
    <dbReference type="NCBI Taxonomy" id="272630"/>
    <lineage>
        <taxon>Bacteria</taxon>
        <taxon>Pseudomonadati</taxon>
        <taxon>Pseudomonadota</taxon>
        <taxon>Alphaproteobacteria</taxon>
        <taxon>Hyphomicrobiales</taxon>
        <taxon>Methylobacteriaceae</taxon>
        <taxon>Methylorubrum</taxon>
    </lineage>
</organism>
<dbReference type="Proteomes" id="UP000009081">
    <property type="component" value="Plasmid megaplasmid"/>
</dbReference>
<reference evidence="1 2" key="1">
    <citation type="journal article" date="2009" name="PLoS ONE">
        <title>Methylobacterium genome sequences: a reference blueprint to investigate microbial metabolism of C1 compounds from natural and industrial sources.</title>
        <authorList>
            <person name="Vuilleumier S."/>
            <person name="Chistoserdova L."/>
            <person name="Lee M.-C."/>
            <person name="Bringel F."/>
            <person name="Lajus A."/>
            <person name="Zhou Y."/>
            <person name="Gourion B."/>
            <person name="Barbe V."/>
            <person name="Chang J."/>
            <person name="Cruveiller S."/>
            <person name="Dossat C."/>
            <person name="Gillett W."/>
            <person name="Gruffaz C."/>
            <person name="Haugen E."/>
            <person name="Hourcade E."/>
            <person name="Levy R."/>
            <person name="Mangenot S."/>
            <person name="Muller E."/>
            <person name="Nadalig T."/>
            <person name="Pagni M."/>
            <person name="Penny C."/>
            <person name="Peyraud R."/>
            <person name="Robinson D.G."/>
            <person name="Roche D."/>
            <person name="Rouy Z."/>
            <person name="Saenampechek C."/>
            <person name="Salvignol G."/>
            <person name="Vallenet D."/>
            <person name="Wu Z."/>
            <person name="Marx C.J."/>
            <person name="Vorholt J.A."/>
            <person name="Olson M.V."/>
            <person name="Kaul R."/>
            <person name="Weissenbach J."/>
            <person name="Medigue C."/>
            <person name="Lidstrom M.E."/>
        </authorList>
    </citation>
    <scope>NUCLEOTIDE SEQUENCE [LARGE SCALE GENOMIC DNA]</scope>
    <source>
        <strain evidence="2">ATCC 14718 / DSM 1338 / JCM 2805 / NCIMB 9133 / AM1</strain>
    </source>
</reference>
<dbReference type="EMBL" id="CP001511">
    <property type="protein sequence ID" value="ACS44078.1"/>
    <property type="molecule type" value="Genomic_DNA"/>
</dbReference>
<name>C5B6J6_METEA</name>
<accession>C5B6J6</accession>
<geneLocation type="plasmid" evidence="1 2">
    <name>megaplasmid</name>
</geneLocation>
<dbReference type="KEGG" id="mea:Mex_2p1340"/>
<sequence>MEDLRLFVADMPGTAEDRVMPTVCRDWGSEFDKGSALALHGDDETETPRIPARGRSRVCSFARALILRRVPAFSDETMRHDTGPKV</sequence>
<dbReference type="AlphaFoldDB" id="C5B6J6"/>
<evidence type="ECO:0000313" key="1">
    <source>
        <dbReference type="EMBL" id="ACS44078.1"/>
    </source>
</evidence>
<evidence type="ECO:0000313" key="2">
    <source>
        <dbReference type="Proteomes" id="UP000009081"/>
    </source>
</evidence>
<dbReference type="HOGENOM" id="CLU_2494308_0_0_5"/>
<gene>
    <name evidence="1" type="ordered locus">MexAM1_META2p1340</name>
</gene>
<protein>
    <submittedName>
        <fullName evidence="1">Uncharacterized protein</fullName>
    </submittedName>
</protein>